<dbReference type="eggNOG" id="ENOG50330FM">
    <property type="taxonomic scope" value="Bacteria"/>
</dbReference>
<evidence type="ECO:0000259" key="1">
    <source>
        <dbReference type="Pfam" id="PF14080"/>
    </source>
</evidence>
<dbReference type="Proteomes" id="UP000010445">
    <property type="component" value="Unassembled WGS sequence"/>
</dbReference>
<dbReference type="PATRIC" id="fig|1035195.3.peg.2491"/>
<sequence length="270" mass="29521">MLCQNQVDDAITAETLREQLLKDWKELEPDLLTVSADNGDDVVALDYGEAYIAVMNIPAPIGDDTVELVGPSRLWPETEAFNSDYQAHAVVTVTGFGEDLTGLDDTFLLSKVVASLVAISPETFAVYWGSANHLIYPPLFREITMEALPNPLLLLWVAINVGERPDGVMTGHTVGLDAVGLMDIEIPQTPKTAEETVAFLVDVADYLLTNGLVIKDGDAVKETDEETIRAVYAVSLLDPEKTVIQLQSDMPYSEVIEPPKRGFLARLFGK</sequence>
<dbReference type="InterPro" id="IPR025357">
    <property type="entry name" value="DUF4261"/>
</dbReference>
<evidence type="ECO:0000313" key="2">
    <source>
        <dbReference type="EMBL" id="EKX87452.1"/>
    </source>
</evidence>
<dbReference type="EMBL" id="AMEM01000044">
    <property type="protein sequence ID" value="EKX87452.1"/>
    <property type="molecule type" value="Genomic_DNA"/>
</dbReference>
<dbReference type="HOGENOM" id="CLU_1029390_0_0_11"/>
<dbReference type="Pfam" id="PF14080">
    <property type="entry name" value="DUF4261"/>
    <property type="match status" value="1"/>
</dbReference>
<dbReference type="AlphaFoldDB" id="L1M8B7"/>
<feature type="domain" description="DUF4261" evidence="1">
    <location>
        <begin position="173"/>
        <end position="246"/>
    </location>
</feature>
<gene>
    <name evidence="2" type="ORF">HMPREF9997_02778</name>
</gene>
<keyword evidence="3" id="KW-1185">Reference proteome</keyword>
<protein>
    <recommendedName>
        <fullName evidence="1">DUF4261 domain-containing protein</fullName>
    </recommendedName>
</protein>
<reference evidence="2 3" key="1">
    <citation type="submission" date="2012-05" db="EMBL/GenBank/DDBJ databases">
        <authorList>
            <person name="Weinstock G."/>
            <person name="Sodergren E."/>
            <person name="Lobos E.A."/>
            <person name="Fulton L."/>
            <person name="Fulton R."/>
            <person name="Courtney L."/>
            <person name="Fronick C."/>
            <person name="O'Laughlin M."/>
            <person name="Godfrey J."/>
            <person name="Wilson R.M."/>
            <person name="Miner T."/>
            <person name="Farmer C."/>
            <person name="Delehaunty K."/>
            <person name="Cordes M."/>
            <person name="Minx P."/>
            <person name="Tomlinson C."/>
            <person name="Chen J."/>
            <person name="Wollam A."/>
            <person name="Pepin K.H."/>
            <person name="Bhonagiri V."/>
            <person name="Zhang X."/>
            <person name="Suruliraj S."/>
            <person name="Warren W."/>
            <person name="Mitreva M."/>
            <person name="Mardis E.R."/>
            <person name="Wilson R.K."/>
        </authorList>
    </citation>
    <scope>NUCLEOTIDE SEQUENCE [LARGE SCALE GENOMIC DNA]</scope>
    <source>
        <strain evidence="2 3">F0235</strain>
    </source>
</reference>
<comment type="caution">
    <text evidence="2">The sequence shown here is derived from an EMBL/GenBank/DDBJ whole genome shotgun (WGS) entry which is preliminary data.</text>
</comment>
<proteinExistence type="predicted"/>
<evidence type="ECO:0000313" key="3">
    <source>
        <dbReference type="Proteomes" id="UP000010445"/>
    </source>
</evidence>
<accession>L1M8B7</accession>
<dbReference type="STRING" id="1035195.HMPREF9997_02778"/>
<organism evidence="2 3">
    <name type="scientific">Corynebacterium durum F0235</name>
    <dbReference type="NCBI Taxonomy" id="1035195"/>
    <lineage>
        <taxon>Bacteria</taxon>
        <taxon>Bacillati</taxon>
        <taxon>Actinomycetota</taxon>
        <taxon>Actinomycetes</taxon>
        <taxon>Mycobacteriales</taxon>
        <taxon>Corynebacteriaceae</taxon>
        <taxon>Corynebacterium</taxon>
    </lineage>
</organism>
<name>L1M8B7_9CORY</name>